<dbReference type="InterPro" id="IPR004143">
    <property type="entry name" value="BPL_LPL_catalytic"/>
</dbReference>
<dbReference type="PROSITE" id="PS51733">
    <property type="entry name" value="BPL_LPL_CATALYTIC"/>
    <property type="match status" value="1"/>
</dbReference>
<gene>
    <name evidence="3" type="ORF">EPJ80_03080</name>
</gene>
<proteinExistence type="predicted"/>
<evidence type="ECO:0000256" key="1">
    <source>
        <dbReference type="ARBA" id="ARBA00022598"/>
    </source>
</evidence>
<evidence type="ECO:0000313" key="3">
    <source>
        <dbReference type="EMBL" id="TXJ12606.1"/>
    </source>
</evidence>
<sequence>MEVNILQNNWTEDLKTKIYGRNLKLFEIIESTNKKMIEDLNNGFNLQEGTVYIALKQTSGKGSYGNSWTSNNNLGLWLSVLLYSPFNKEVLTFLPCIALTKLLRENYNIKAHIKWPNDVLVGDKKISGTLIQIININNKNACIMGTGINLYHNKNDFSSDIINKATSLFLETGIKIKLEEFYKEFIYYFEEIYLGEKKLIELFRENNEMIGKKIKAKKDGKEIEAFVKDITKEGYLKVEVNNIEETWISRASLDIDTFY</sequence>
<dbReference type="EMBL" id="SAXT01000003">
    <property type="protein sequence ID" value="TXJ12606.1"/>
    <property type="molecule type" value="Genomic_DNA"/>
</dbReference>
<dbReference type="GO" id="GO:0005737">
    <property type="term" value="C:cytoplasm"/>
    <property type="evidence" value="ECO:0007669"/>
    <property type="project" value="TreeGrafter"/>
</dbReference>
<feature type="domain" description="BPL/LPL catalytic" evidence="2">
    <location>
        <begin position="11"/>
        <end position="197"/>
    </location>
</feature>
<dbReference type="GO" id="GO:0004077">
    <property type="term" value="F:biotin--[biotin carboxyl-carrier protein] ligase activity"/>
    <property type="evidence" value="ECO:0007669"/>
    <property type="project" value="UniProtKB-EC"/>
</dbReference>
<dbReference type="InterPro" id="IPR045864">
    <property type="entry name" value="aa-tRNA-synth_II/BPL/LPL"/>
</dbReference>
<dbReference type="Proteomes" id="UP000325116">
    <property type="component" value="Unassembled WGS sequence"/>
</dbReference>
<evidence type="ECO:0000259" key="2">
    <source>
        <dbReference type="PROSITE" id="PS51733"/>
    </source>
</evidence>
<dbReference type="Pfam" id="PF03099">
    <property type="entry name" value="BPL_LplA_LipB"/>
    <property type="match status" value="1"/>
</dbReference>
<protein>
    <submittedName>
        <fullName evidence="3">Biotin--[acetyl-CoA-carboxylase] ligase</fullName>
        <ecNumber evidence="3">6.3.4.15</ecNumber>
    </submittedName>
</protein>
<dbReference type="RefSeq" id="WP_147757870.1">
    <property type="nucleotide sequence ID" value="NZ_SAXT01000003.1"/>
</dbReference>
<reference evidence="3 4" key="1">
    <citation type="journal article" date="1992" name="Lakartidningen">
        <title>[Penicillin V and not amoxicillin is the first choice preparation in acute otitis].</title>
        <authorList>
            <person name="Kamme C."/>
            <person name="Lundgren K."/>
            <person name="Prellner K."/>
        </authorList>
    </citation>
    <scope>NUCLEOTIDE SEQUENCE [LARGE SCALE GENOMIC DNA]</scope>
    <source>
        <strain evidence="3 4">W1</strain>
    </source>
</reference>
<dbReference type="InterPro" id="IPR004408">
    <property type="entry name" value="Biotin_CoA_COase_ligase"/>
</dbReference>
<dbReference type="PANTHER" id="PTHR12835">
    <property type="entry name" value="BIOTIN PROTEIN LIGASE"/>
    <property type="match status" value="1"/>
</dbReference>
<dbReference type="PANTHER" id="PTHR12835:SF5">
    <property type="entry name" value="BIOTIN--PROTEIN LIGASE"/>
    <property type="match status" value="1"/>
</dbReference>
<dbReference type="NCBIfam" id="TIGR00121">
    <property type="entry name" value="birA_ligase"/>
    <property type="match status" value="1"/>
</dbReference>
<dbReference type="AlphaFoldDB" id="A0A5C8CI07"/>
<evidence type="ECO:0000313" key="4">
    <source>
        <dbReference type="Proteomes" id="UP000325116"/>
    </source>
</evidence>
<name>A0A5C8CI07_9SPIR</name>
<accession>A0A5C8CI07</accession>
<keyword evidence="1 3" id="KW-0436">Ligase</keyword>
<dbReference type="Gene3D" id="3.30.930.10">
    <property type="entry name" value="Bira Bifunctional Protein, Domain 2"/>
    <property type="match status" value="1"/>
</dbReference>
<dbReference type="SUPFAM" id="SSF55681">
    <property type="entry name" value="Class II aaRS and biotin synthetases"/>
    <property type="match status" value="1"/>
</dbReference>
<dbReference type="EC" id="6.3.4.15" evidence="3"/>
<organism evidence="3 4">
    <name type="scientific">Brachyspira aalborgi</name>
    <dbReference type="NCBI Taxonomy" id="29522"/>
    <lineage>
        <taxon>Bacteria</taxon>
        <taxon>Pseudomonadati</taxon>
        <taxon>Spirochaetota</taxon>
        <taxon>Spirochaetia</taxon>
        <taxon>Brachyspirales</taxon>
        <taxon>Brachyspiraceae</taxon>
        <taxon>Brachyspira</taxon>
    </lineage>
</organism>
<comment type="caution">
    <text evidence="3">The sequence shown here is derived from an EMBL/GenBank/DDBJ whole genome shotgun (WGS) entry which is preliminary data.</text>
</comment>